<keyword evidence="2" id="KW-0040">ANK repeat</keyword>
<dbReference type="SMART" id="SM00248">
    <property type="entry name" value="ANK"/>
    <property type="match status" value="5"/>
</dbReference>
<dbReference type="InterPro" id="IPR027417">
    <property type="entry name" value="P-loop_NTPase"/>
</dbReference>
<dbReference type="EMBL" id="JAGMUV010000048">
    <property type="protein sequence ID" value="KAH7109984.1"/>
    <property type="molecule type" value="Genomic_DNA"/>
</dbReference>
<evidence type="ECO:0000259" key="3">
    <source>
        <dbReference type="Pfam" id="PF24883"/>
    </source>
</evidence>
<dbReference type="Gene3D" id="1.25.40.20">
    <property type="entry name" value="Ankyrin repeat-containing domain"/>
    <property type="match status" value="2"/>
</dbReference>
<feature type="repeat" description="ANK" evidence="2">
    <location>
        <begin position="758"/>
        <end position="790"/>
    </location>
</feature>
<dbReference type="Proteomes" id="UP000738349">
    <property type="component" value="Unassembled WGS sequence"/>
</dbReference>
<name>A0A9P9I855_9HYPO</name>
<dbReference type="InterPro" id="IPR002110">
    <property type="entry name" value="Ankyrin_rpt"/>
</dbReference>
<feature type="domain" description="Nephrocystin 3-like N-terminal" evidence="3">
    <location>
        <begin position="219"/>
        <end position="383"/>
    </location>
</feature>
<dbReference type="PROSITE" id="PS50297">
    <property type="entry name" value="ANK_REP_REGION"/>
    <property type="match status" value="2"/>
</dbReference>
<dbReference type="SUPFAM" id="SSF48403">
    <property type="entry name" value="Ankyrin repeat"/>
    <property type="match status" value="1"/>
</dbReference>
<sequence length="1369" mass="152523">MDPFSLTAGTIGILVGAIDICRLLLRYYGSACDYTDQIQPTVSSIKNFQDILIVIERCITDAKLSHEEKTMIESSINSCEKSLRVLEKKFAKFSMSEPLEQDGARDPESAVISKKGSSVWSSRRVRATVAILAYPFRESTLAKLRETVAEMKQNLQLAIEVLNLNSSEEQRSTMETVKTQVDSLVSSVQNTTNGKIFRWFFPNDWSYQHSQAQSKHHSGTGTWLLENPQLDKWMENPGSVFWIHGIPGCGKTVLISAVIEHIRQTMTVNSAVAYYYFRFDDDRTMSVSNLLGSIIVQLCVIDAATALPLLEKTYQSQPSCHGSRPSLSILTITLKELLKLHQREVYLVVDALDECSNYAELENWLVDVKSWRFDWVHMLVTSRRVPHVENSLENLGCRQLAVQNSSVDADISIFLSSTLSNEKGFRRIPPQLRNEVQQKLVQGAHGMFQWVACMLDTLRDCYSTSDVVQALNEMPLGLDAVYDRLLGCIKGRNQQAVVVILKCLGSSYRPLRLEELAEFLALDLGWLPTLNLTTMNAATGRVTGETHPSSKLFDKDRRLWDPEDLLKLCPSILSLVPGTYYDPVSESRKDCLHIQVSHFSIMEYLTSGKAADSPSALYSFTEESAHEAIAAGCCSYFIGVGLQDPAYLRRGRDAHHDYPLLHYASAHWLQHMRAASSTDFTSLSRQACTKLFSPEEYFRSAMIMCDFEDVLNCDVVNPFGRDPKTIGSPLYYAAFLGLRDVAEDLLERDANPDIRGGIHGTPLSAAAYRGHQEIVTLLLERHANINLEDNMRTPLEAAARSGHFEVAKILLDHGANPHHILDASSCSTCYEISTPEGKKKVEGDLHLGVNLGSMFLQFAQTDFRMATALQAAAGAGHVDIVRLLLRHLQAGGRDKSLDYAGRFAFRVDVTYEGAHTIWLVWPEDEPITALDAACSSFFKGFKTTNGKPVSVFANDPSIAEVLLEAGAAVSRQIYVRLARSLIPADGKSRLLELLLPKTEFAITNEAAVAQELVQLKSEDPRALDVFLDKFQECWTVSEELLCVAARCGSRTLFEKIWQRSPCGTPPKSLLLNAISNRGDGADIIKIIIGDTHERWTIDEDLLLAVCGNTSCGSTIFGLLRDYNREMVITPKLLISAASSDNYRVLTCFMEYDLAIGITEDLVCATMSSSFITWGIPRSLSVMLSLLGCCPSRHWREINESWKQRLDALRQMHKEHYGLEYTVDIGESTLLNALTTPHFESPVLDLVIESWGKGIQATEKSGAQALKSEYHPDKALKKLLDMPNGILLTSAVDETLNGRCPRGTRLFGEDFGLAKDLFSEMITYISRASGPAVGLERSVAEKGSVCWTDLYGLFSRPKITKIWRSGGRQH</sequence>
<dbReference type="Gene3D" id="3.40.50.300">
    <property type="entry name" value="P-loop containing nucleotide triphosphate hydrolases"/>
    <property type="match status" value="1"/>
</dbReference>
<evidence type="ECO:0000256" key="1">
    <source>
        <dbReference type="ARBA" id="ARBA00022737"/>
    </source>
</evidence>
<dbReference type="PANTHER" id="PTHR10039:SF16">
    <property type="entry name" value="GPI INOSITOL-DEACYLASE"/>
    <property type="match status" value="1"/>
</dbReference>
<gene>
    <name evidence="4" type="ORF">EDB81DRAFT_832722</name>
</gene>
<evidence type="ECO:0000256" key="2">
    <source>
        <dbReference type="PROSITE-ProRule" id="PRU00023"/>
    </source>
</evidence>
<comment type="caution">
    <text evidence="4">The sequence shown here is derived from an EMBL/GenBank/DDBJ whole genome shotgun (WGS) entry which is preliminary data.</text>
</comment>
<dbReference type="SUPFAM" id="SSF52540">
    <property type="entry name" value="P-loop containing nucleoside triphosphate hydrolases"/>
    <property type="match status" value="1"/>
</dbReference>
<organism evidence="4 5">
    <name type="scientific">Dactylonectria macrodidyma</name>
    <dbReference type="NCBI Taxonomy" id="307937"/>
    <lineage>
        <taxon>Eukaryota</taxon>
        <taxon>Fungi</taxon>
        <taxon>Dikarya</taxon>
        <taxon>Ascomycota</taxon>
        <taxon>Pezizomycotina</taxon>
        <taxon>Sordariomycetes</taxon>
        <taxon>Hypocreomycetidae</taxon>
        <taxon>Hypocreales</taxon>
        <taxon>Nectriaceae</taxon>
        <taxon>Dactylonectria</taxon>
    </lineage>
</organism>
<reference evidence="4" key="1">
    <citation type="journal article" date="2021" name="Nat. Commun.">
        <title>Genetic determinants of endophytism in the Arabidopsis root mycobiome.</title>
        <authorList>
            <person name="Mesny F."/>
            <person name="Miyauchi S."/>
            <person name="Thiergart T."/>
            <person name="Pickel B."/>
            <person name="Atanasova L."/>
            <person name="Karlsson M."/>
            <person name="Huettel B."/>
            <person name="Barry K.W."/>
            <person name="Haridas S."/>
            <person name="Chen C."/>
            <person name="Bauer D."/>
            <person name="Andreopoulos W."/>
            <person name="Pangilinan J."/>
            <person name="LaButti K."/>
            <person name="Riley R."/>
            <person name="Lipzen A."/>
            <person name="Clum A."/>
            <person name="Drula E."/>
            <person name="Henrissat B."/>
            <person name="Kohler A."/>
            <person name="Grigoriev I.V."/>
            <person name="Martin F.M."/>
            <person name="Hacquard S."/>
        </authorList>
    </citation>
    <scope>NUCLEOTIDE SEQUENCE</scope>
    <source>
        <strain evidence="4">MPI-CAGE-AT-0147</strain>
    </source>
</reference>
<keyword evidence="5" id="KW-1185">Reference proteome</keyword>
<proteinExistence type="predicted"/>
<dbReference type="Pfam" id="PF00023">
    <property type="entry name" value="Ank"/>
    <property type="match status" value="1"/>
</dbReference>
<dbReference type="InterPro" id="IPR036770">
    <property type="entry name" value="Ankyrin_rpt-contain_sf"/>
</dbReference>
<accession>A0A9P9I855</accession>
<dbReference type="PROSITE" id="PS50088">
    <property type="entry name" value="ANK_REPEAT"/>
    <property type="match status" value="2"/>
</dbReference>
<feature type="repeat" description="ANK" evidence="2">
    <location>
        <begin position="790"/>
        <end position="816"/>
    </location>
</feature>
<dbReference type="InterPro" id="IPR056884">
    <property type="entry name" value="NPHP3-like_N"/>
</dbReference>
<dbReference type="Pfam" id="PF24883">
    <property type="entry name" value="NPHP3_N"/>
    <property type="match status" value="1"/>
</dbReference>
<dbReference type="PANTHER" id="PTHR10039">
    <property type="entry name" value="AMELOGENIN"/>
    <property type="match status" value="1"/>
</dbReference>
<dbReference type="OrthoDB" id="194358at2759"/>
<protein>
    <recommendedName>
        <fullName evidence="3">Nephrocystin 3-like N-terminal domain-containing protein</fullName>
    </recommendedName>
</protein>
<dbReference type="Pfam" id="PF12796">
    <property type="entry name" value="Ank_2"/>
    <property type="match status" value="1"/>
</dbReference>
<evidence type="ECO:0000313" key="4">
    <source>
        <dbReference type="EMBL" id="KAH7109984.1"/>
    </source>
</evidence>
<keyword evidence="1" id="KW-0677">Repeat</keyword>
<evidence type="ECO:0000313" key="5">
    <source>
        <dbReference type="Proteomes" id="UP000738349"/>
    </source>
</evidence>